<dbReference type="AlphaFoldDB" id="A0A414ZR72"/>
<name>A0A414ZR72_9FIRM</name>
<evidence type="ECO:0000313" key="2">
    <source>
        <dbReference type="Proteomes" id="UP000285865"/>
    </source>
</evidence>
<dbReference type="EMBL" id="QRKN01000001">
    <property type="protein sequence ID" value="RHI25763.1"/>
    <property type="molecule type" value="Genomic_DNA"/>
</dbReference>
<gene>
    <name evidence="1" type="ORF">DW172_03515</name>
</gene>
<protein>
    <submittedName>
        <fullName evidence="1">Uncharacterized protein</fullName>
    </submittedName>
</protein>
<dbReference type="RefSeq" id="WP_118257239.1">
    <property type="nucleotide sequence ID" value="NZ_QRKN01000001.1"/>
</dbReference>
<organism evidence="1 2">
    <name type="scientific">Agathobacter rectalis</name>
    <dbReference type="NCBI Taxonomy" id="39491"/>
    <lineage>
        <taxon>Bacteria</taxon>
        <taxon>Bacillati</taxon>
        <taxon>Bacillota</taxon>
        <taxon>Clostridia</taxon>
        <taxon>Lachnospirales</taxon>
        <taxon>Lachnospiraceae</taxon>
        <taxon>Agathobacter</taxon>
    </lineage>
</organism>
<comment type="caution">
    <text evidence="1">The sequence shown here is derived from an EMBL/GenBank/DDBJ whole genome shotgun (WGS) entry which is preliminary data.</text>
</comment>
<reference evidence="1 2" key="1">
    <citation type="submission" date="2018-08" db="EMBL/GenBank/DDBJ databases">
        <title>A genome reference for cultivated species of the human gut microbiota.</title>
        <authorList>
            <person name="Zou Y."/>
            <person name="Xue W."/>
            <person name="Luo G."/>
        </authorList>
    </citation>
    <scope>NUCLEOTIDE SEQUENCE [LARGE SCALE GENOMIC DNA]</scope>
    <source>
        <strain evidence="1 2">AM16-11</strain>
    </source>
</reference>
<accession>A0A414ZR72</accession>
<proteinExistence type="predicted"/>
<evidence type="ECO:0000313" key="1">
    <source>
        <dbReference type="EMBL" id="RHI25763.1"/>
    </source>
</evidence>
<sequence>MEEKDIRICPVCNKEVERNDMNFTRDCHGITFRLVCNDCWEKLMEKGYDGQYYSEADECIDEDY</sequence>
<dbReference type="Proteomes" id="UP000285865">
    <property type="component" value="Unassembled WGS sequence"/>
</dbReference>